<dbReference type="RefSeq" id="XP_067483007.1">
    <property type="nucleotide sequence ID" value="XM_067621669.1"/>
</dbReference>
<sequence>MSLSTQSSKRELNVRNRLGRKGINSKGIQQARQIEDPDPVVGPIIPEKTEKTDTPAKEPKDVPDNPKAESKPAKAKTDTKTTMMKNRQQQQQKPTTTTAQRFEKKKIAKSASKKCMNKS</sequence>
<feature type="compositionally biased region" description="Low complexity" evidence="1">
    <location>
        <begin position="80"/>
        <end position="100"/>
    </location>
</feature>
<feature type="compositionally biased region" description="Basic residues" evidence="1">
    <location>
        <begin position="103"/>
        <end position="119"/>
    </location>
</feature>
<accession>A0A1L9UW04</accession>
<dbReference type="VEuPathDB" id="FungiDB:ASPBRDRAFT_203497"/>
<feature type="region of interest" description="Disordered" evidence="1">
    <location>
        <begin position="1"/>
        <end position="119"/>
    </location>
</feature>
<dbReference type="GeneID" id="93574157"/>
<organism evidence="2 3">
    <name type="scientific">Aspergillus brasiliensis (strain CBS 101740 / IMI 381727 / IBT 21946)</name>
    <dbReference type="NCBI Taxonomy" id="767769"/>
    <lineage>
        <taxon>Eukaryota</taxon>
        <taxon>Fungi</taxon>
        <taxon>Dikarya</taxon>
        <taxon>Ascomycota</taxon>
        <taxon>Pezizomycotina</taxon>
        <taxon>Eurotiomycetes</taxon>
        <taxon>Eurotiomycetidae</taxon>
        <taxon>Eurotiales</taxon>
        <taxon>Aspergillaceae</taxon>
        <taxon>Aspergillus</taxon>
        <taxon>Aspergillus subgen. Circumdati</taxon>
    </lineage>
</organism>
<dbReference type="EMBL" id="KV878680">
    <property type="protein sequence ID" value="OJJ75760.1"/>
    <property type="molecule type" value="Genomic_DNA"/>
</dbReference>
<proteinExistence type="predicted"/>
<dbReference type="Proteomes" id="UP000184499">
    <property type="component" value="Unassembled WGS sequence"/>
</dbReference>
<evidence type="ECO:0000313" key="3">
    <source>
        <dbReference type="Proteomes" id="UP000184499"/>
    </source>
</evidence>
<reference evidence="3" key="1">
    <citation type="journal article" date="2017" name="Genome Biol.">
        <title>Comparative genomics reveals high biological diversity and specific adaptations in the industrially and medically important fungal genus Aspergillus.</title>
        <authorList>
            <person name="de Vries R.P."/>
            <person name="Riley R."/>
            <person name="Wiebenga A."/>
            <person name="Aguilar-Osorio G."/>
            <person name="Amillis S."/>
            <person name="Uchima C.A."/>
            <person name="Anderluh G."/>
            <person name="Asadollahi M."/>
            <person name="Askin M."/>
            <person name="Barry K."/>
            <person name="Battaglia E."/>
            <person name="Bayram O."/>
            <person name="Benocci T."/>
            <person name="Braus-Stromeyer S.A."/>
            <person name="Caldana C."/>
            <person name="Canovas D."/>
            <person name="Cerqueira G.C."/>
            <person name="Chen F."/>
            <person name="Chen W."/>
            <person name="Choi C."/>
            <person name="Clum A."/>
            <person name="Dos Santos R.A."/>
            <person name="Damasio A.R."/>
            <person name="Diallinas G."/>
            <person name="Emri T."/>
            <person name="Fekete E."/>
            <person name="Flipphi M."/>
            <person name="Freyberg S."/>
            <person name="Gallo A."/>
            <person name="Gournas C."/>
            <person name="Habgood R."/>
            <person name="Hainaut M."/>
            <person name="Harispe M.L."/>
            <person name="Henrissat B."/>
            <person name="Hilden K.S."/>
            <person name="Hope R."/>
            <person name="Hossain A."/>
            <person name="Karabika E."/>
            <person name="Karaffa L."/>
            <person name="Karanyi Z."/>
            <person name="Krasevec N."/>
            <person name="Kuo A."/>
            <person name="Kusch H."/>
            <person name="LaButti K."/>
            <person name="Lagendijk E.L."/>
            <person name="Lapidus A."/>
            <person name="Levasseur A."/>
            <person name="Lindquist E."/>
            <person name="Lipzen A."/>
            <person name="Logrieco A.F."/>
            <person name="MacCabe A."/>
            <person name="Maekelae M.R."/>
            <person name="Malavazi I."/>
            <person name="Melin P."/>
            <person name="Meyer V."/>
            <person name="Mielnichuk N."/>
            <person name="Miskei M."/>
            <person name="Molnar A.P."/>
            <person name="Mule G."/>
            <person name="Ngan C.Y."/>
            <person name="Orejas M."/>
            <person name="Orosz E."/>
            <person name="Ouedraogo J.P."/>
            <person name="Overkamp K.M."/>
            <person name="Park H.-S."/>
            <person name="Perrone G."/>
            <person name="Piumi F."/>
            <person name="Punt P.J."/>
            <person name="Ram A.F."/>
            <person name="Ramon A."/>
            <person name="Rauscher S."/>
            <person name="Record E."/>
            <person name="Riano-Pachon D.M."/>
            <person name="Robert V."/>
            <person name="Roehrig J."/>
            <person name="Ruller R."/>
            <person name="Salamov A."/>
            <person name="Salih N.S."/>
            <person name="Samson R.A."/>
            <person name="Sandor E."/>
            <person name="Sanguinetti M."/>
            <person name="Schuetze T."/>
            <person name="Sepcic K."/>
            <person name="Shelest E."/>
            <person name="Sherlock G."/>
            <person name="Sophianopoulou V."/>
            <person name="Squina F.M."/>
            <person name="Sun H."/>
            <person name="Susca A."/>
            <person name="Todd R.B."/>
            <person name="Tsang A."/>
            <person name="Unkles S.E."/>
            <person name="van de Wiele N."/>
            <person name="van Rossen-Uffink D."/>
            <person name="Oliveira J.V."/>
            <person name="Vesth T.C."/>
            <person name="Visser J."/>
            <person name="Yu J.-H."/>
            <person name="Zhou M."/>
            <person name="Andersen M.R."/>
            <person name="Archer D.B."/>
            <person name="Baker S.E."/>
            <person name="Benoit I."/>
            <person name="Brakhage A.A."/>
            <person name="Braus G.H."/>
            <person name="Fischer R."/>
            <person name="Frisvad J.C."/>
            <person name="Goldman G.H."/>
            <person name="Houbraken J."/>
            <person name="Oakley B."/>
            <person name="Pocsi I."/>
            <person name="Scazzocchio C."/>
            <person name="Seiboth B."/>
            <person name="vanKuyk P.A."/>
            <person name="Wortman J."/>
            <person name="Dyer P.S."/>
            <person name="Grigoriev I.V."/>
        </authorList>
    </citation>
    <scope>NUCLEOTIDE SEQUENCE [LARGE SCALE GENOMIC DNA]</scope>
    <source>
        <strain evidence="3">CBS 101740 / IMI 381727 / IBT 21946</strain>
    </source>
</reference>
<evidence type="ECO:0000256" key="1">
    <source>
        <dbReference type="SAM" id="MobiDB-lite"/>
    </source>
</evidence>
<evidence type="ECO:0000313" key="2">
    <source>
        <dbReference type="EMBL" id="OJJ75760.1"/>
    </source>
</evidence>
<keyword evidence="3" id="KW-1185">Reference proteome</keyword>
<gene>
    <name evidence="2" type="ORF">ASPBRDRAFT_203497</name>
</gene>
<name>A0A1L9UW04_ASPBC</name>
<dbReference type="AlphaFoldDB" id="A0A1L9UW04"/>
<protein>
    <submittedName>
        <fullName evidence="2">Uncharacterized protein</fullName>
    </submittedName>
</protein>
<feature type="compositionally biased region" description="Basic and acidic residues" evidence="1">
    <location>
        <begin position="47"/>
        <end position="79"/>
    </location>
</feature>